<comment type="caution">
    <text evidence="11">The sequence shown here is derived from an EMBL/GenBank/DDBJ whole genome shotgun (WGS) entry which is preliminary data.</text>
</comment>
<feature type="transmembrane region" description="Helical" evidence="10">
    <location>
        <begin position="775"/>
        <end position="797"/>
    </location>
</feature>
<evidence type="ECO:0000256" key="4">
    <source>
        <dbReference type="ARBA" id="ARBA00022692"/>
    </source>
</evidence>
<proteinExistence type="inferred from homology"/>
<reference evidence="11 12" key="1">
    <citation type="submission" date="2019-01" db="EMBL/GenBank/DDBJ databases">
        <title>Draft Genome Sequencing of Zygosaccharomyces mellis Ca-7.</title>
        <authorList>
            <person name="Shiwa Y."/>
            <person name="Kanesaki Y."/>
            <person name="Ishige T."/>
            <person name="Mura K."/>
            <person name="Hori T."/>
            <person name="Tamura T."/>
        </authorList>
    </citation>
    <scope>NUCLEOTIDE SEQUENCE [LARGE SCALE GENOMIC DNA]</scope>
    <source>
        <strain evidence="11 12">Ca-7</strain>
    </source>
</reference>
<sequence length="838" mass="94040">MGWKSYLPGTKEFEHNHATSNFEPDNGTAGHGSSSVVEISGDSASQGSFIKREPTEKTPAYANASPNSDEDEEEGEDREEGYRSSGEDRKEAPSISVKKAGDEDPYGGSLSDSSSSIAAGVALDITRGDIDQVVEFKEMENNPPANTLRMWLMCIILAMVISGIDSFFAFRFPSISIGPIVAQLISYPAGVIWTRIMPNWKFSIGSSYTFELNPGPFSPQEQALVYLFCNTVIATGLLRNTQVEQIKFFKVNVGIGRFILFDIVGYLLAWGMAGLSIPMLVDREELIWPSVLSPSALINALHSGTKGSISDFRNPKFSFFMIAFAGSFVWYWFSDFIFPFIASLGAFPSWIRPKNKVLGQVFGVSNGLGLLPISFDWPTVSNISNPLTTPVWAGAMIFFSFFFWAWVVLPGLYYQNHWETAHLPLMSNKIFDKFGKNYQVGKVVNSKWELDLDKYKQYSPVFLPIGFLIQLALSLGGFSSMMIFFFWKFKSEVWDPFRQHSTKRTAHYKPAYNKFFIAAYIGSMILGLALGFVFVEAWNRDTQIDSGGFVVSIIIGIVLYLPVALVESKSSFTLNMNGFFNVVGAFWYKGRPMATLYFLNFGYSIFQHAMHFTQGAKLGYYMKTPPRLTMFVLFVAGIWASLVTPSVTGYVLYHVGNVCTAYAHNNMVCRSQQTAFNTQIIWGLFGSHLFSNGGRYQFIMYFFLVGAGVALIVIIMQWWRPKSRIWSHVSPTLLLSGAEDMPTSTGLHYGTWFMLIVVFNFFIHRKRPQWWRKYNLILASALDCGVAIAAIIVYFAVTYTGGGSHYKWWATEVTSSSCDSKGCPYKPSKNIKLPNGLW</sequence>
<protein>
    <recommendedName>
        <fullName evidence="13">Oligopeptide transporter</fullName>
    </recommendedName>
</protein>
<evidence type="ECO:0008006" key="13">
    <source>
        <dbReference type="Google" id="ProtNLM"/>
    </source>
</evidence>
<feature type="transmembrane region" description="Helical" evidence="10">
    <location>
        <begin position="259"/>
        <end position="280"/>
    </location>
</feature>
<dbReference type="GO" id="GO:0015031">
    <property type="term" value="P:protein transport"/>
    <property type="evidence" value="ECO:0007669"/>
    <property type="project" value="UniProtKB-KW"/>
</dbReference>
<feature type="transmembrane region" description="Helical" evidence="10">
    <location>
        <begin position="746"/>
        <end position="763"/>
    </location>
</feature>
<feature type="transmembrane region" description="Helical" evidence="10">
    <location>
        <begin position="177"/>
        <end position="196"/>
    </location>
</feature>
<accession>A0A4C2EFL8</accession>
<feature type="transmembrane region" description="Helical" evidence="10">
    <location>
        <begin position="150"/>
        <end position="170"/>
    </location>
</feature>
<feature type="transmembrane region" description="Helical" evidence="10">
    <location>
        <begin position="627"/>
        <end position="653"/>
    </location>
</feature>
<evidence type="ECO:0000256" key="1">
    <source>
        <dbReference type="ARBA" id="ARBA00004141"/>
    </source>
</evidence>
<dbReference type="Pfam" id="PF03169">
    <property type="entry name" value="OPT"/>
    <property type="match status" value="1"/>
</dbReference>
<dbReference type="GO" id="GO:0016020">
    <property type="term" value="C:membrane"/>
    <property type="evidence" value="ECO:0007669"/>
    <property type="project" value="UniProtKB-SubCell"/>
</dbReference>
<evidence type="ECO:0000256" key="3">
    <source>
        <dbReference type="ARBA" id="ARBA00022448"/>
    </source>
</evidence>
<feature type="transmembrane region" description="Helical" evidence="10">
    <location>
        <begin position="391"/>
        <end position="414"/>
    </location>
</feature>
<evidence type="ECO:0000256" key="8">
    <source>
        <dbReference type="ARBA" id="ARBA00023136"/>
    </source>
</evidence>
<keyword evidence="8 10" id="KW-0472">Membrane</keyword>
<feature type="compositionally biased region" description="Basic and acidic residues" evidence="9">
    <location>
        <begin position="80"/>
        <end position="92"/>
    </location>
</feature>
<dbReference type="GO" id="GO:0035673">
    <property type="term" value="F:oligopeptide transmembrane transporter activity"/>
    <property type="evidence" value="ECO:0007669"/>
    <property type="project" value="InterPro"/>
</dbReference>
<feature type="transmembrane region" description="Helical" evidence="10">
    <location>
        <begin position="698"/>
        <end position="719"/>
    </location>
</feature>
<dbReference type="AlphaFoldDB" id="A0A4C2EFL8"/>
<dbReference type="PANTHER" id="PTHR22601">
    <property type="entry name" value="ISP4 LIKE PROTEIN"/>
    <property type="match status" value="1"/>
</dbReference>
<evidence type="ECO:0000256" key="9">
    <source>
        <dbReference type="SAM" id="MobiDB-lite"/>
    </source>
</evidence>
<dbReference type="Proteomes" id="UP000301737">
    <property type="component" value="Unassembled WGS sequence"/>
</dbReference>
<dbReference type="InterPro" id="IPR004648">
    <property type="entry name" value="Oligpept_transpt"/>
</dbReference>
<keyword evidence="7 10" id="KW-1133">Transmembrane helix</keyword>
<name>A0A4C2EFL8_9SACH</name>
<keyword evidence="12" id="KW-1185">Reference proteome</keyword>
<dbReference type="OrthoDB" id="9986677at2759"/>
<dbReference type="EMBL" id="BIMX01000021">
    <property type="protein sequence ID" value="GCF00759.1"/>
    <property type="molecule type" value="Genomic_DNA"/>
</dbReference>
<feature type="compositionally biased region" description="Polar residues" evidence="9">
    <location>
        <begin position="31"/>
        <end position="48"/>
    </location>
</feature>
<keyword evidence="4 10" id="KW-0812">Transmembrane</keyword>
<evidence type="ECO:0000256" key="5">
    <source>
        <dbReference type="ARBA" id="ARBA00022856"/>
    </source>
</evidence>
<comment type="subcellular location">
    <subcellularLocation>
        <location evidence="1">Membrane</location>
        <topology evidence="1">Multi-pass membrane protein</topology>
    </subcellularLocation>
</comment>
<keyword evidence="3" id="KW-0813">Transport</keyword>
<feature type="transmembrane region" description="Helical" evidence="10">
    <location>
        <begin position="547"/>
        <end position="566"/>
    </location>
</feature>
<feature type="transmembrane region" description="Helical" evidence="10">
    <location>
        <begin position="515"/>
        <end position="535"/>
    </location>
</feature>
<feature type="transmembrane region" description="Helical" evidence="10">
    <location>
        <begin position="673"/>
        <end position="691"/>
    </location>
</feature>
<feature type="region of interest" description="Disordered" evidence="9">
    <location>
        <begin position="1"/>
        <end position="114"/>
    </location>
</feature>
<evidence type="ECO:0000256" key="6">
    <source>
        <dbReference type="ARBA" id="ARBA00022927"/>
    </source>
</evidence>
<feature type="compositionally biased region" description="Acidic residues" evidence="9">
    <location>
        <begin position="68"/>
        <end position="79"/>
    </location>
</feature>
<organism evidence="11 12">
    <name type="scientific">Zygosaccharomyces mellis</name>
    <dbReference type="NCBI Taxonomy" id="42258"/>
    <lineage>
        <taxon>Eukaryota</taxon>
        <taxon>Fungi</taxon>
        <taxon>Dikarya</taxon>
        <taxon>Ascomycota</taxon>
        <taxon>Saccharomycotina</taxon>
        <taxon>Saccharomycetes</taxon>
        <taxon>Saccharomycetales</taxon>
        <taxon>Saccharomycetaceae</taxon>
        <taxon>Zygosaccharomyces</taxon>
    </lineage>
</organism>
<keyword evidence="5" id="KW-0571">Peptide transport</keyword>
<evidence type="ECO:0000256" key="2">
    <source>
        <dbReference type="ARBA" id="ARBA00008807"/>
    </source>
</evidence>
<keyword evidence="6" id="KW-0653">Protein transport</keyword>
<dbReference type="InterPro" id="IPR004813">
    <property type="entry name" value="OPT"/>
</dbReference>
<evidence type="ECO:0000313" key="11">
    <source>
        <dbReference type="EMBL" id="GCF00759.1"/>
    </source>
</evidence>
<evidence type="ECO:0000256" key="10">
    <source>
        <dbReference type="SAM" id="Phobius"/>
    </source>
</evidence>
<comment type="similarity">
    <text evidence="2">Belongs to the oligopeptide OPT transporter family.</text>
</comment>
<feature type="transmembrane region" description="Helical" evidence="10">
    <location>
        <begin position="461"/>
        <end position="487"/>
    </location>
</feature>
<feature type="transmembrane region" description="Helical" evidence="10">
    <location>
        <begin position="586"/>
        <end position="606"/>
    </location>
</feature>
<gene>
    <name evidence="11" type="ORF">ZYGM_002820</name>
</gene>
<evidence type="ECO:0000256" key="7">
    <source>
        <dbReference type="ARBA" id="ARBA00022989"/>
    </source>
</evidence>
<feature type="transmembrane region" description="Helical" evidence="10">
    <location>
        <begin position="223"/>
        <end position="238"/>
    </location>
</feature>
<evidence type="ECO:0000313" key="12">
    <source>
        <dbReference type="Proteomes" id="UP000301737"/>
    </source>
</evidence>
<dbReference type="NCBIfam" id="TIGR00728">
    <property type="entry name" value="OPT_sfam"/>
    <property type="match status" value="1"/>
</dbReference>